<keyword evidence="5 6" id="KW-0472">Membrane</keyword>
<dbReference type="PANTHER" id="PTHR43461">
    <property type="entry name" value="TRANSMEMBRANE PROTEIN 256"/>
    <property type="match status" value="1"/>
</dbReference>
<dbReference type="GO" id="GO:0005886">
    <property type="term" value="C:plasma membrane"/>
    <property type="evidence" value="ECO:0007669"/>
    <property type="project" value="TreeGrafter"/>
</dbReference>
<evidence type="ECO:0000313" key="8">
    <source>
        <dbReference type="Proteomes" id="UP000267535"/>
    </source>
</evidence>
<dbReference type="RefSeq" id="WP_124926462.1">
    <property type="nucleotide sequence ID" value="NZ_BMOH01000002.1"/>
</dbReference>
<dbReference type="EMBL" id="RQXV01000006">
    <property type="protein sequence ID" value="RRC98963.1"/>
    <property type="molecule type" value="Genomic_DNA"/>
</dbReference>
<comment type="subcellular location">
    <subcellularLocation>
        <location evidence="1">Membrane</location>
        <topology evidence="1">Multi-pass membrane protein</topology>
    </subcellularLocation>
</comment>
<evidence type="ECO:0000256" key="1">
    <source>
        <dbReference type="ARBA" id="ARBA00004141"/>
    </source>
</evidence>
<dbReference type="AlphaFoldDB" id="A0A3P1SPA7"/>
<accession>A0A3P1SPA7</accession>
<evidence type="ECO:0000256" key="3">
    <source>
        <dbReference type="ARBA" id="ARBA00022692"/>
    </source>
</evidence>
<dbReference type="Pfam" id="PF04241">
    <property type="entry name" value="DUF423"/>
    <property type="match status" value="1"/>
</dbReference>
<dbReference type="InterPro" id="IPR006696">
    <property type="entry name" value="DUF423"/>
</dbReference>
<comment type="caution">
    <text evidence="7">The sequence shown here is derived from an EMBL/GenBank/DDBJ whole genome shotgun (WGS) entry which is preliminary data.</text>
</comment>
<dbReference type="Proteomes" id="UP000267535">
    <property type="component" value="Unassembled WGS sequence"/>
</dbReference>
<feature type="transmembrane region" description="Helical" evidence="6">
    <location>
        <begin position="73"/>
        <end position="91"/>
    </location>
</feature>
<organism evidence="7 8">
    <name type="scientific">Amphritea balenae</name>
    <dbReference type="NCBI Taxonomy" id="452629"/>
    <lineage>
        <taxon>Bacteria</taxon>
        <taxon>Pseudomonadati</taxon>
        <taxon>Pseudomonadota</taxon>
        <taxon>Gammaproteobacteria</taxon>
        <taxon>Oceanospirillales</taxon>
        <taxon>Oceanospirillaceae</taxon>
        <taxon>Amphritea</taxon>
    </lineage>
</organism>
<dbReference type="PANTHER" id="PTHR43461:SF1">
    <property type="entry name" value="TRANSMEMBRANE PROTEIN 256"/>
    <property type="match status" value="1"/>
</dbReference>
<reference evidence="7 8" key="1">
    <citation type="submission" date="2018-11" db="EMBL/GenBank/DDBJ databases">
        <title>The draft genome sequence of Amphritea balenae JAMM 1525T.</title>
        <authorList>
            <person name="Fang Z."/>
            <person name="Zhang Y."/>
            <person name="Han X."/>
        </authorList>
    </citation>
    <scope>NUCLEOTIDE SEQUENCE [LARGE SCALE GENOMIC DNA]</scope>
    <source>
        <strain evidence="7 8">JAMM 1525</strain>
    </source>
</reference>
<sequence>MSARFIFLFAAISGFVCVALGAFAAHLLQGLLSERMFEVLQTGIQYQMFHTLALLLVGVTMLKTGLKSLQFTAGLFLAGILLFSGSLYVLALSGQHWLGAVTPLGGVLFLCGWLSLGWISFRQLK</sequence>
<name>A0A3P1SPA7_9GAMM</name>
<dbReference type="OrthoDB" id="9802121at2"/>
<evidence type="ECO:0000256" key="6">
    <source>
        <dbReference type="SAM" id="Phobius"/>
    </source>
</evidence>
<evidence type="ECO:0000256" key="2">
    <source>
        <dbReference type="ARBA" id="ARBA00009694"/>
    </source>
</evidence>
<proteinExistence type="inferred from homology"/>
<evidence type="ECO:0000256" key="4">
    <source>
        <dbReference type="ARBA" id="ARBA00022989"/>
    </source>
</evidence>
<keyword evidence="8" id="KW-1185">Reference proteome</keyword>
<protein>
    <submittedName>
        <fullName evidence="7">DUF423 domain-containing protein</fullName>
    </submittedName>
</protein>
<gene>
    <name evidence="7" type="ORF">EHS89_12365</name>
</gene>
<evidence type="ECO:0000256" key="5">
    <source>
        <dbReference type="ARBA" id="ARBA00023136"/>
    </source>
</evidence>
<comment type="similarity">
    <text evidence="2">Belongs to the UPF0382 family.</text>
</comment>
<feature type="transmembrane region" description="Helical" evidence="6">
    <location>
        <begin position="97"/>
        <end position="121"/>
    </location>
</feature>
<feature type="transmembrane region" description="Helical" evidence="6">
    <location>
        <begin position="48"/>
        <end position="66"/>
    </location>
</feature>
<keyword evidence="4 6" id="KW-1133">Transmembrane helix</keyword>
<evidence type="ECO:0000313" key="7">
    <source>
        <dbReference type="EMBL" id="RRC98963.1"/>
    </source>
</evidence>
<keyword evidence="3 6" id="KW-0812">Transmembrane</keyword>